<reference evidence="1" key="2">
    <citation type="submission" date="2023-05" db="EMBL/GenBank/DDBJ databases">
        <authorList>
            <consortium name="Lawrence Berkeley National Laboratory"/>
            <person name="Steindorff A."/>
            <person name="Hensen N."/>
            <person name="Bonometti L."/>
            <person name="Westerberg I."/>
            <person name="Brannstrom I.O."/>
            <person name="Guillou S."/>
            <person name="Cros-Aarteil S."/>
            <person name="Calhoun S."/>
            <person name="Haridas S."/>
            <person name="Kuo A."/>
            <person name="Mondo S."/>
            <person name="Pangilinan J."/>
            <person name="Riley R."/>
            <person name="Labutti K."/>
            <person name="Andreopoulos B."/>
            <person name="Lipzen A."/>
            <person name="Chen C."/>
            <person name="Yanf M."/>
            <person name="Daum C."/>
            <person name="Ng V."/>
            <person name="Clum A."/>
            <person name="Ohm R."/>
            <person name="Martin F."/>
            <person name="Silar P."/>
            <person name="Natvig D."/>
            <person name="Lalanne C."/>
            <person name="Gautier V."/>
            <person name="Ament-Velasquez S.L."/>
            <person name="Kruys A."/>
            <person name="Hutchinson M.I."/>
            <person name="Powell A.J."/>
            <person name="Barry K."/>
            <person name="Miller A.N."/>
            <person name="Grigoriev I.V."/>
            <person name="Debuchy R."/>
            <person name="Gladieux P."/>
            <person name="Thoren M.H."/>
            <person name="Johannesson H."/>
        </authorList>
    </citation>
    <scope>NUCLEOTIDE SEQUENCE</scope>
    <source>
        <strain evidence="1">PSN243</strain>
    </source>
</reference>
<name>A0AAV9H667_9PEZI</name>
<dbReference type="EMBL" id="MU865913">
    <property type="protein sequence ID" value="KAK4456167.1"/>
    <property type="molecule type" value="Genomic_DNA"/>
</dbReference>
<comment type="caution">
    <text evidence="1">The sequence shown here is derived from an EMBL/GenBank/DDBJ whole genome shotgun (WGS) entry which is preliminary data.</text>
</comment>
<dbReference type="Proteomes" id="UP001321760">
    <property type="component" value="Unassembled WGS sequence"/>
</dbReference>
<organism evidence="1 2">
    <name type="scientific">Podospora aff. communis PSN243</name>
    <dbReference type="NCBI Taxonomy" id="3040156"/>
    <lineage>
        <taxon>Eukaryota</taxon>
        <taxon>Fungi</taxon>
        <taxon>Dikarya</taxon>
        <taxon>Ascomycota</taxon>
        <taxon>Pezizomycotina</taxon>
        <taxon>Sordariomycetes</taxon>
        <taxon>Sordariomycetidae</taxon>
        <taxon>Sordariales</taxon>
        <taxon>Podosporaceae</taxon>
        <taxon>Podospora</taxon>
    </lineage>
</organism>
<sequence length="264" mass="28854">MNADPSIFPPYKLAAQTDSARGSHWSFLACQRLLLLAAGKLLLASHPVIMTKAITATNRRIISCQRRSWRNGEGRTASHACLAIGRTCLDPLRLADTLSSTGRGVPALNVPGNSLWRGQCDSTRQTNVRHEMTGRTAVPNEMLCRGLVPPAFVGLQCQTVLHRQHGHWRATLRRHQEICQTESLIGKTRANLPSGPANGELQACCSAVHVPCIGHFWAVESRPSCQQPIEISRLGKRQSTRTRMSLCVALATRGTCGELSEHGN</sequence>
<reference evidence="1" key="1">
    <citation type="journal article" date="2023" name="Mol. Phylogenet. Evol.">
        <title>Genome-scale phylogeny and comparative genomics of the fungal order Sordariales.</title>
        <authorList>
            <person name="Hensen N."/>
            <person name="Bonometti L."/>
            <person name="Westerberg I."/>
            <person name="Brannstrom I.O."/>
            <person name="Guillou S."/>
            <person name="Cros-Aarteil S."/>
            <person name="Calhoun S."/>
            <person name="Haridas S."/>
            <person name="Kuo A."/>
            <person name="Mondo S."/>
            <person name="Pangilinan J."/>
            <person name="Riley R."/>
            <person name="LaButti K."/>
            <person name="Andreopoulos B."/>
            <person name="Lipzen A."/>
            <person name="Chen C."/>
            <person name="Yan M."/>
            <person name="Daum C."/>
            <person name="Ng V."/>
            <person name="Clum A."/>
            <person name="Steindorff A."/>
            <person name="Ohm R.A."/>
            <person name="Martin F."/>
            <person name="Silar P."/>
            <person name="Natvig D.O."/>
            <person name="Lalanne C."/>
            <person name="Gautier V."/>
            <person name="Ament-Velasquez S.L."/>
            <person name="Kruys A."/>
            <person name="Hutchinson M.I."/>
            <person name="Powell A.J."/>
            <person name="Barry K."/>
            <person name="Miller A.N."/>
            <person name="Grigoriev I.V."/>
            <person name="Debuchy R."/>
            <person name="Gladieux P."/>
            <person name="Hiltunen Thoren M."/>
            <person name="Johannesson H."/>
        </authorList>
    </citation>
    <scope>NUCLEOTIDE SEQUENCE</scope>
    <source>
        <strain evidence="1">PSN243</strain>
    </source>
</reference>
<evidence type="ECO:0000313" key="1">
    <source>
        <dbReference type="EMBL" id="KAK4456167.1"/>
    </source>
</evidence>
<dbReference type="AlphaFoldDB" id="A0AAV9H667"/>
<gene>
    <name evidence="1" type="ORF">QBC34DRAFT_11062</name>
</gene>
<accession>A0AAV9H667</accession>
<keyword evidence="2" id="KW-1185">Reference proteome</keyword>
<protein>
    <submittedName>
        <fullName evidence="1">Uncharacterized protein</fullName>
    </submittedName>
</protein>
<evidence type="ECO:0000313" key="2">
    <source>
        <dbReference type="Proteomes" id="UP001321760"/>
    </source>
</evidence>
<proteinExistence type="predicted"/>